<dbReference type="PANTHER" id="PTHR30055:SF200">
    <property type="entry name" value="HTH-TYPE TRANSCRIPTIONAL REPRESSOR BDCR"/>
    <property type="match status" value="1"/>
</dbReference>
<dbReference type="RefSeq" id="WP_382363835.1">
    <property type="nucleotide sequence ID" value="NZ_JBHLWV010000020.1"/>
</dbReference>
<dbReference type="InterPro" id="IPR041490">
    <property type="entry name" value="KstR2_TetR_C"/>
</dbReference>
<gene>
    <name evidence="4" type="ORF">ACFFJD_10510</name>
</gene>
<feature type="domain" description="HTH tetR-type" evidence="3">
    <location>
        <begin position="9"/>
        <end position="69"/>
    </location>
</feature>
<proteinExistence type="predicted"/>
<evidence type="ECO:0000259" key="3">
    <source>
        <dbReference type="PROSITE" id="PS50977"/>
    </source>
</evidence>
<protein>
    <submittedName>
        <fullName evidence="4">TetR/AcrR family transcriptional regulator</fullName>
    </submittedName>
</protein>
<evidence type="ECO:0000313" key="5">
    <source>
        <dbReference type="Proteomes" id="UP001589783"/>
    </source>
</evidence>
<reference evidence="4 5" key="1">
    <citation type="submission" date="2024-09" db="EMBL/GenBank/DDBJ databases">
        <authorList>
            <person name="Sun Q."/>
            <person name="Mori K."/>
        </authorList>
    </citation>
    <scope>NUCLEOTIDE SEQUENCE [LARGE SCALE GENOMIC DNA]</scope>
    <source>
        <strain evidence="4 5">CCM 7957</strain>
    </source>
</reference>
<accession>A0ABV6HBG5</accession>
<dbReference type="InterPro" id="IPR009057">
    <property type="entry name" value="Homeodomain-like_sf"/>
</dbReference>
<comment type="caution">
    <text evidence="4">The sequence shown here is derived from an EMBL/GenBank/DDBJ whole genome shotgun (WGS) entry which is preliminary data.</text>
</comment>
<dbReference type="Proteomes" id="UP001589783">
    <property type="component" value="Unassembled WGS sequence"/>
</dbReference>
<evidence type="ECO:0000313" key="4">
    <source>
        <dbReference type="EMBL" id="MFC0315283.1"/>
    </source>
</evidence>
<dbReference type="PROSITE" id="PS50977">
    <property type="entry name" value="HTH_TETR_2"/>
    <property type="match status" value="1"/>
</dbReference>
<dbReference type="EMBL" id="JBHLWV010000020">
    <property type="protein sequence ID" value="MFC0315283.1"/>
    <property type="molecule type" value="Genomic_DNA"/>
</dbReference>
<dbReference type="Gene3D" id="1.10.357.10">
    <property type="entry name" value="Tetracycline Repressor, domain 2"/>
    <property type="match status" value="1"/>
</dbReference>
<organism evidence="4 5">
    <name type="scientific">Gordonia phosphorivorans</name>
    <dbReference type="NCBI Taxonomy" id="1056982"/>
    <lineage>
        <taxon>Bacteria</taxon>
        <taxon>Bacillati</taxon>
        <taxon>Actinomycetota</taxon>
        <taxon>Actinomycetes</taxon>
        <taxon>Mycobacteriales</taxon>
        <taxon>Gordoniaceae</taxon>
        <taxon>Gordonia</taxon>
    </lineage>
</organism>
<name>A0ABV6HBG5_9ACTN</name>
<dbReference type="InterPro" id="IPR036271">
    <property type="entry name" value="Tet_transcr_reg_TetR-rel_C_sf"/>
</dbReference>
<feature type="DNA-binding region" description="H-T-H motif" evidence="2">
    <location>
        <begin position="32"/>
        <end position="51"/>
    </location>
</feature>
<dbReference type="PANTHER" id="PTHR30055">
    <property type="entry name" value="HTH-TYPE TRANSCRIPTIONAL REGULATOR RUTR"/>
    <property type="match status" value="1"/>
</dbReference>
<dbReference type="InterPro" id="IPR050109">
    <property type="entry name" value="HTH-type_TetR-like_transc_reg"/>
</dbReference>
<dbReference type="SUPFAM" id="SSF48498">
    <property type="entry name" value="Tetracyclin repressor-like, C-terminal domain"/>
    <property type="match status" value="1"/>
</dbReference>
<dbReference type="InterPro" id="IPR001647">
    <property type="entry name" value="HTH_TetR"/>
</dbReference>
<keyword evidence="5" id="KW-1185">Reference proteome</keyword>
<dbReference type="Pfam" id="PF17932">
    <property type="entry name" value="TetR_C_24"/>
    <property type="match status" value="1"/>
</dbReference>
<dbReference type="SUPFAM" id="SSF46689">
    <property type="entry name" value="Homeodomain-like"/>
    <property type="match status" value="1"/>
</dbReference>
<evidence type="ECO:0000256" key="2">
    <source>
        <dbReference type="PROSITE-ProRule" id="PRU00335"/>
    </source>
</evidence>
<sequence>MIENTSKAEQTRGRLLHAAVEAFAERGFHGTTTRDLAAAAGMSPAAVYVHYPSKEALLFELSLGGHQTTLGVVSDNDDPDLAPPARLHRLIKAFARHHAEEHTTARIVNYELASLSPEHYEQIRELRREITRRMRAVVDAGVATGDFATTDPRAVTLALLSMNIDVARWYDEAGSMGPGELADAYADLALRMVEAHRDAPAGSARHTETSPGTK</sequence>
<dbReference type="Pfam" id="PF00440">
    <property type="entry name" value="TetR_N"/>
    <property type="match status" value="1"/>
</dbReference>
<dbReference type="PRINTS" id="PR00455">
    <property type="entry name" value="HTHTETR"/>
</dbReference>
<evidence type="ECO:0000256" key="1">
    <source>
        <dbReference type="ARBA" id="ARBA00023125"/>
    </source>
</evidence>
<keyword evidence="1 2" id="KW-0238">DNA-binding</keyword>